<evidence type="ECO:0000256" key="1">
    <source>
        <dbReference type="SAM" id="MobiDB-lite"/>
    </source>
</evidence>
<evidence type="ECO:0000259" key="2">
    <source>
        <dbReference type="PROSITE" id="PS51082"/>
    </source>
</evidence>
<dbReference type="GeneID" id="113116910"/>
<protein>
    <submittedName>
        <fullName evidence="5">Inverted formin-2-like</fullName>
    </submittedName>
</protein>
<organism evidence="4 5">
    <name type="scientific">Carassius auratus</name>
    <name type="common">Goldfish</name>
    <dbReference type="NCBI Taxonomy" id="7957"/>
    <lineage>
        <taxon>Eukaryota</taxon>
        <taxon>Metazoa</taxon>
        <taxon>Chordata</taxon>
        <taxon>Craniata</taxon>
        <taxon>Vertebrata</taxon>
        <taxon>Euteleostomi</taxon>
        <taxon>Actinopterygii</taxon>
        <taxon>Neopterygii</taxon>
        <taxon>Teleostei</taxon>
        <taxon>Ostariophysi</taxon>
        <taxon>Cypriniformes</taxon>
        <taxon>Cyprinidae</taxon>
        <taxon>Cyprininae</taxon>
        <taxon>Carassius</taxon>
    </lineage>
</organism>
<feature type="region of interest" description="Disordered" evidence="1">
    <location>
        <begin position="194"/>
        <end position="226"/>
    </location>
</feature>
<dbReference type="InterPro" id="IPR042201">
    <property type="entry name" value="FH2_Formin_sf"/>
</dbReference>
<keyword evidence="4" id="KW-1185">Reference proteome</keyword>
<sequence>MAEYLYTVSDQKLRSTLTRYRLSGHKLKIETECPKYTDIRTGFYDQIQQIHQTFKTLPNQEKLPYLLGEHKNCCVFAAQYVSACHDRAAGVNLDSIQTETGLLLKRLRDVEKKVSSSLGDVKHQFSEIIEKNLTACEALDQRFSSMDSRKGDLAQYLCEDVSQLSLDELFNTIKIFRQLFLRALKENKIRKEQAAKAEKRKQQLEEEESKRRKGEDGKRIRRGVPPQDDGCIIDHLLADIRKGFHLRKTRPRCESESVMHGDSGASGKNISL</sequence>
<feature type="compositionally biased region" description="Basic and acidic residues" evidence="1">
    <location>
        <begin position="194"/>
        <end position="218"/>
    </location>
</feature>
<feature type="region of interest" description="Disordered" evidence="1">
    <location>
        <begin position="251"/>
        <end position="272"/>
    </location>
</feature>
<gene>
    <name evidence="5" type="primary">LOC113116910</name>
</gene>
<reference evidence="5" key="1">
    <citation type="submission" date="2025-08" db="UniProtKB">
        <authorList>
            <consortium name="RefSeq"/>
        </authorList>
    </citation>
    <scope>IDENTIFICATION</scope>
    <source>
        <strain evidence="5">Wakin</strain>
        <tissue evidence="5">Muscle</tissue>
    </source>
</reference>
<feature type="domain" description="WH2" evidence="2">
    <location>
        <begin position="234"/>
        <end position="249"/>
    </location>
</feature>
<dbReference type="PROSITE" id="PS51444">
    <property type="entry name" value="FH2"/>
    <property type="match status" value="1"/>
</dbReference>
<dbReference type="KEGG" id="caua:113116910"/>
<dbReference type="PANTHER" id="PTHR46345">
    <property type="entry name" value="INVERTED FORMIN-2"/>
    <property type="match status" value="1"/>
</dbReference>
<dbReference type="GO" id="GO:0003779">
    <property type="term" value="F:actin binding"/>
    <property type="evidence" value="ECO:0007669"/>
    <property type="project" value="InterPro"/>
</dbReference>
<dbReference type="PROSITE" id="PS51082">
    <property type="entry name" value="WH2"/>
    <property type="match status" value="1"/>
</dbReference>
<dbReference type="InterPro" id="IPR015425">
    <property type="entry name" value="FH2_Formin"/>
</dbReference>
<dbReference type="RefSeq" id="XP_026140994.1">
    <property type="nucleotide sequence ID" value="XM_026285209.1"/>
</dbReference>
<proteinExistence type="predicted"/>
<name>A0A6P6R5B7_CARAU</name>
<dbReference type="PANTHER" id="PTHR46345:SF5">
    <property type="entry name" value="INVERTED FORMIN-2"/>
    <property type="match status" value="1"/>
</dbReference>
<feature type="domain" description="FH2" evidence="3">
    <location>
        <begin position="1"/>
        <end position="206"/>
    </location>
</feature>
<dbReference type="Gene3D" id="1.20.58.2220">
    <property type="entry name" value="Formin, FH2 domain"/>
    <property type="match status" value="1"/>
</dbReference>
<dbReference type="Proteomes" id="UP000515129">
    <property type="component" value="Chromosome 17"/>
</dbReference>
<evidence type="ECO:0000313" key="5">
    <source>
        <dbReference type="RefSeq" id="XP_026140994.1"/>
    </source>
</evidence>
<dbReference type="SUPFAM" id="SSF101447">
    <property type="entry name" value="Formin homology 2 domain (FH2 domain)"/>
    <property type="match status" value="1"/>
</dbReference>
<dbReference type="OrthoDB" id="26518at2759"/>
<dbReference type="AlphaFoldDB" id="A0A6P6R5B7"/>
<dbReference type="InterPro" id="IPR003124">
    <property type="entry name" value="WH2_dom"/>
</dbReference>
<evidence type="ECO:0000259" key="3">
    <source>
        <dbReference type="PROSITE" id="PS51444"/>
    </source>
</evidence>
<evidence type="ECO:0000313" key="4">
    <source>
        <dbReference type="Proteomes" id="UP000515129"/>
    </source>
</evidence>
<accession>A0A6P6R5B7</accession>